<comment type="caution">
    <text evidence="17">The sequence shown here is derived from an EMBL/GenBank/DDBJ whole genome shotgun (WGS) entry which is preliminary data.</text>
</comment>
<evidence type="ECO:0000256" key="11">
    <source>
        <dbReference type="ARBA" id="ARBA00022989"/>
    </source>
</evidence>
<evidence type="ECO:0000256" key="12">
    <source>
        <dbReference type="ARBA" id="ARBA00022991"/>
    </source>
</evidence>
<organism evidence="17 18">
    <name type="scientific">Rhodopila globiformis</name>
    <name type="common">Rhodopseudomonas globiformis</name>
    <dbReference type="NCBI Taxonomy" id="1071"/>
    <lineage>
        <taxon>Bacteria</taxon>
        <taxon>Pseudomonadati</taxon>
        <taxon>Pseudomonadota</taxon>
        <taxon>Alphaproteobacteria</taxon>
        <taxon>Acetobacterales</taxon>
        <taxon>Acetobacteraceae</taxon>
        <taxon>Rhodopila</taxon>
    </lineage>
</organism>
<keyword evidence="10" id="KW-0076">Bacteriochlorophyll</keyword>
<evidence type="ECO:0000256" key="6">
    <source>
        <dbReference type="ARBA" id="ARBA00022549"/>
    </source>
</evidence>
<reference evidence="19" key="2">
    <citation type="journal article" date="2022" name="Commun. Biol.">
        <title>An LH1-RC photocomplex from an extremophilic phototroph provides insight into origins of two photosynthesis proteins.</title>
        <authorList>
            <person name="Tani K."/>
            <person name="Kanno R."/>
            <person name="Kurosawa K."/>
            <person name="Takaichi S."/>
            <person name="Nagashima K.V.P."/>
            <person name="Hall M."/>
            <person name="Yu L.J."/>
            <person name="Kimura Y."/>
            <person name="Madigan M.T."/>
            <person name="Mizoguchi A."/>
            <person name="Humbel B.M."/>
            <person name="Wang-Otomo Z.Y."/>
        </authorList>
    </citation>
    <scope>STRUCTURE BY ELECTRON MICROSCOPY (2.24 ANGSTROMS) IN COMPLEX WITH BACTERIOCHLOROPHYLL A</scope>
</reference>
<feature type="transmembrane region" description="Helical" evidence="15">
    <location>
        <begin position="20"/>
        <end position="42"/>
    </location>
</feature>
<keyword evidence="5" id="KW-0148">Chlorophyll</keyword>
<dbReference type="PDB" id="7XXF">
    <property type="method" value="EM"/>
    <property type="resolution" value="2.24 A"/>
    <property type="chains" value="0/2/4/6/8/B/E/G/J/N/P/R/T/V/X/Z=1-73"/>
</dbReference>
<dbReference type="AlphaFoldDB" id="A0A2S6NEL9"/>
<evidence type="ECO:0000256" key="8">
    <source>
        <dbReference type="ARBA" id="ARBA00022723"/>
    </source>
</evidence>
<sequence length="73" mass="7872">MTPGGPSITGLTEAEAKEFHGIFITSFIVFTVIAIVAHLLAWQWRPWLPAVTGYGTAMNDAVSFIHATISQLA</sequence>
<dbReference type="GO" id="GO:0046872">
    <property type="term" value="F:metal ion binding"/>
    <property type="evidence" value="ECO:0007669"/>
    <property type="project" value="UniProtKB-KW"/>
</dbReference>
<evidence type="ECO:0000256" key="4">
    <source>
        <dbReference type="ARBA" id="ARBA00022475"/>
    </source>
</evidence>
<keyword evidence="4" id="KW-1003">Cell membrane</keyword>
<accession>A0A2S6NEL9</accession>
<keyword evidence="13 15" id="KW-0472">Membrane</keyword>
<feature type="domain" description="Antenna complex alpha/beta subunit" evidence="16">
    <location>
        <begin position="14"/>
        <end position="48"/>
    </location>
</feature>
<dbReference type="Gene3D" id="1.20.5.250">
    <property type="match status" value="1"/>
</dbReference>
<evidence type="ECO:0000256" key="13">
    <source>
        <dbReference type="ARBA" id="ARBA00023136"/>
    </source>
</evidence>
<protein>
    <submittedName>
        <fullName evidence="17">Light-harvesting protein</fullName>
    </submittedName>
</protein>
<dbReference type="Pfam" id="PF00556">
    <property type="entry name" value="LHC"/>
    <property type="match status" value="1"/>
</dbReference>
<keyword evidence="9" id="KW-0460">Magnesium</keyword>
<keyword evidence="19" id="KW-0002">3D-structure</keyword>
<gene>
    <name evidence="17" type="ORF">CCS01_15150</name>
</gene>
<evidence type="ECO:0007829" key="19">
    <source>
        <dbReference type="PDB" id="7XXF"/>
    </source>
</evidence>
<dbReference type="Proteomes" id="UP000239724">
    <property type="component" value="Unassembled WGS sequence"/>
</dbReference>
<evidence type="ECO:0000256" key="9">
    <source>
        <dbReference type="ARBA" id="ARBA00022842"/>
    </source>
</evidence>
<keyword evidence="12" id="KW-0157">Chromophore</keyword>
<dbReference type="GO" id="GO:0005886">
    <property type="term" value="C:plasma membrane"/>
    <property type="evidence" value="ECO:0007669"/>
    <property type="project" value="UniProtKB-SubCell"/>
</dbReference>
<evidence type="ECO:0000256" key="2">
    <source>
        <dbReference type="ARBA" id="ARBA00004249"/>
    </source>
</evidence>
<evidence type="ECO:0000256" key="15">
    <source>
        <dbReference type="SAM" id="Phobius"/>
    </source>
</evidence>
<dbReference type="EMBL" id="NHRY01000156">
    <property type="protein sequence ID" value="PPQ33047.1"/>
    <property type="molecule type" value="Genomic_DNA"/>
</dbReference>
<evidence type="ECO:0000256" key="7">
    <source>
        <dbReference type="ARBA" id="ARBA00022692"/>
    </source>
</evidence>
<keyword evidence="18" id="KW-1185">Reference proteome</keyword>
<evidence type="ECO:0000259" key="16">
    <source>
        <dbReference type="Pfam" id="PF00556"/>
    </source>
</evidence>
<feature type="binding site" evidence="19">
    <location>
        <position position="38"/>
    </location>
    <ligand>
        <name>bacteriochlorophyll a</name>
        <dbReference type="ChEBI" id="CHEBI:61720"/>
        <note>axial binding residue</note>
    </ligand>
    <ligandPart>
        <name>Mg</name>
        <dbReference type="ChEBI" id="CHEBI:25107"/>
    </ligandPart>
</feature>
<dbReference type="GO" id="GO:0019684">
    <property type="term" value="P:photosynthesis, light reaction"/>
    <property type="evidence" value="ECO:0007669"/>
    <property type="project" value="InterPro"/>
</dbReference>
<proteinExistence type="evidence at protein level"/>
<dbReference type="PROSITE" id="PS00969">
    <property type="entry name" value="ANTENNA_COMP_BETA"/>
    <property type="match status" value="1"/>
</dbReference>
<evidence type="ECO:0000256" key="10">
    <source>
        <dbReference type="ARBA" id="ARBA00022956"/>
    </source>
</evidence>
<reference evidence="17 18" key="1">
    <citation type="journal article" date="2018" name="Arch. Microbiol.">
        <title>New insights into the metabolic potential of the phototrophic purple bacterium Rhodopila globiformis DSM 161(T) from its draft genome sequence and evidence for a vanadium-dependent nitrogenase.</title>
        <authorList>
            <person name="Imhoff J.F."/>
            <person name="Rahn T."/>
            <person name="Kunzel S."/>
            <person name="Neulinger S.C."/>
        </authorList>
    </citation>
    <scope>NUCLEOTIDE SEQUENCE [LARGE SCALE GENOMIC DNA]</scope>
    <source>
        <strain evidence="17 18">DSM 161</strain>
    </source>
</reference>
<dbReference type="InterPro" id="IPR035889">
    <property type="entry name" value="Light-harvesting_complex"/>
</dbReference>
<dbReference type="PRINTS" id="PR00674">
    <property type="entry name" value="LIGHTHARVSTB"/>
</dbReference>
<evidence type="ECO:0000256" key="5">
    <source>
        <dbReference type="ARBA" id="ARBA00022494"/>
    </source>
</evidence>
<dbReference type="SUPFAM" id="SSF56918">
    <property type="entry name" value="Light-harvesting complex subunits"/>
    <property type="match status" value="1"/>
</dbReference>
<dbReference type="InterPro" id="IPR002362">
    <property type="entry name" value="LHB-1/5"/>
</dbReference>
<evidence type="ECO:0000313" key="17">
    <source>
        <dbReference type="EMBL" id="PPQ33047.1"/>
    </source>
</evidence>
<keyword evidence="7 15" id="KW-0812">Transmembrane</keyword>
<evidence type="ECO:0000256" key="14">
    <source>
        <dbReference type="ARBA" id="ARBA00023243"/>
    </source>
</evidence>
<comment type="subcellular location">
    <subcellularLocation>
        <location evidence="2">Cell inner membrane</location>
        <topology evidence="2">Single-pass type II membrane protein</topology>
    </subcellularLocation>
</comment>
<dbReference type="GO" id="GO:0042314">
    <property type="term" value="F:bacteriochlorophyll binding"/>
    <property type="evidence" value="ECO:0007669"/>
    <property type="project" value="UniProtKB-KW"/>
</dbReference>
<keyword evidence="6" id="KW-0042">Antenna complex</keyword>
<evidence type="ECO:0000313" key="18">
    <source>
        <dbReference type="Proteomes" id="UP000239724"/>
    </source>
</evidence>
<keyword evidence="8" id="KW-0479">Metal-binding</keyword>
<evidence type="ECO:0000256" key="3">
    <source>
        <dbReference type="ARBA" id="ARBA00011052"/>
    </source>
</evidence>
<name>A0A2S6NEL9_RHOGL</name>
<comment type="similarity">
    <text evidence="3">Belongs to the antenna complex beta subunit family.</text>
</comment>
<dbReference type="OrthoDB" id="7391998at2"/>
<feature type="binding site" evidence="19">
    <location>
        <position position="47"/>
    </location>
    <ligand>
        <name>bacteriochlorophyll a</name>
        <dbReference type="ChEBI" id="CHEBI:61720"/>
    </ligand>
</feature>
<dbReference type="GO" id="GO:0030077">
    <property type="term" value="C:plasma membrane light-harvesting complex"/>
    <property type="evidence" value="ECO:0007669"/>
    <property type="project" value="InterPro"/>
</dbReference>
<dbReference type="SMR" id="A0A2S6NEL9"/>
<keyword evidence="14" id="KW-0437">Light-harvesting polypeptide</keyword>
<keyword evidence="11 15" id="KW-1133">Transmembrane helix</keyword>
<evidence type="ECO:0000256" key="1">
    <source>
        <dbReference type="ARBA" id="ARBA00002455"/>
    </source>
</evidence>
<dbReference type="InterPro" id="IPR023623">
    <property type="entry name" value="Antenna_beta_CS"/>
</dbReference>
<dbReference type="InterPro" id="IPR023624">
    <property type="entry name" value="Antenna_beta_dom_sf"/>
</dbReference>
<comment type="function">
    <text evidence="1">Antenna complexes are light-harvesting systems, which transfer the excitation energy to the reaction centers.</text>
</comment>
<dbReference type="NCBIfam" id="NF040862">
    <property type="entry name" value="pufB_517_ASD"/>
    <property type="match status" value="1"/>
</dbReference>
<dbReference type="InterPro" id="IPR000066">
    <property type="entry name" value="Antenna_a/b"/>
</dbReference>